<evidence type="ECO:0000313" key="1">
    <source>
        <dbReference type="EMBL" id="ACL11448.1"/>
    </source>
</evidence>
<organism evidence="1 2">
    <name type="scientific">Desulfurococcus amylolyticus (strain DSM 18924 / JCM 16383 / VKM B-2413 / 1221n)</name>
    <name type="common">Desulfurococcus kamchatkensis</name>
    <dbReference type="NCBI Taxonomy" id="490899"/>
    <lineage>
        <taxon>Archaea</taxon>
        <taxon>Thermoproteota</taxon>
        <taxon>Thermoprotei</taxon>
        <taxon>Desulfurococcales</taxon>
        <taxon>Desulfurococcaceae</taxon>
        <taxon>Desulfurococcus</taxon>
    </lineage>
</organism>
<sequence length="76" mass="8910">MSEEEVVLVRRVYKFADSTAITLPAFWLRQVEAFSGRRLEYVLVRASRGRLIVEPVFDEELIKKLYYRKKEASVSA</sequence>
<reference evidence="1 2" key="1">
    <citation type="journal article" date="2009" name="J. Bacteriol.">
        <title>Complete genome sequence of the anaerobic, protein-degrading hyperthermophilic crenarchaeon Desulfurococcus kamchatkensis.</title>
        <authorList>
            <person name="Ravin N.V."/>
            <person name="Mardanov A.V."/>
            <person name="Beletsky A.V."/>
            <person name="Kublanov I.V."/>
            <person name="Kolganova T.V."/>
            <person name="Lebedinsky A.V."/>
            <person name="Chernyh N.A."/>
            <person name="Bonch-Osmolovskaya E.A."/>
            <person name="Skryabin K.G."/>
        </authorList>
    </citation>
    <scope>NUCLEOTIDE SEQUENCE [LARGE SCALE GENOMIC DNA]</scope>
    <source>
        <strain evidence="2">DSM 18924 / JCM 16383 / VKM B-2413 / 1221n</strain>
    </source>
</reference>
<dbReference type="KEGG" id="dka:DKAM_1122"/>
<name>B8D5R7_DESA1</name>
<dbReference type="RefSeq" id="WP_012608789.1">
    <property type="nucleotide sequence ID" value="NC_011766.1"/>
</dbReference>
<dbReference type="Proteomes" id="UP000006903">
    <property type="component" value="Chromosome"/>
</dbReference>
<dbReference type="EMBL" id="CP001140">
    <property type="protein sequence ID" value="ACL11448.1"/>
    <property type="molecule type" value="Genomic_DNA"/>
</dbReference>
<proteinExistence type="predicted"/>
<evidence type="ECO:0000313" key="2">
    <source>
        <dbReference type="Proteomes" id="UP000006903"/>
    </source>
</evidence>
<accession>B8D5R7</accession>
<evidence type="ECO:0008006" key="3">
    <source>
        <dbReference type="Google" id="ProtNLM"/>
    </source>
</evidence>
<protein>
    <recommendedName>
        <fullName evidence="3">SpoVT-AbrB domain-containing protein</fullName>
    </recommendedName>
</protein>
<gene>
    <name evidence="1" type="ordered locus">DKAM_1122</name>
</gene>
<dbReference type="AlphaFoldDB" id="B8D5R7"/>
<dbReference type="STRING" id="490899.DKAM_1122"/>
<dbReference type="HOGENOM" id="CLU_2645706_0_0_2"/>
<dbReference type="GeneID" id="7171214"/>